<comment type="caution">
    <text evidence="7">The sequence shown here is derived from an EMBL/GenBank/DDBJ whole genome shotgun (WGS) entry which is preliminary data.</text>
</comment>
<evidence type="ECO:0000256" key="6">
    <source>
        <dbReference type="SAM" id="Phobius"/>
    </source>
</evidence>
<dbReference type="PANTHER" id="PTHR30250:SF11">
    <property type="entry name" value="O-ANTIGEN TRANSPORTER-RELATED"/>
    <property type="match status" value="1"/>
</dbReference>
<dbReference type="Proteomes" id="UP001501787">
    <property type="component" value="Unassembled WGS sequence"/>
</dbReference>
<feature type="transmembrane region" description="Helical" evidence="6">
    <location>
        <begin position="335"/>
        <end position="357"/>
    </location>
</feature>
<keyword evidence="4 6" id="KW-1133">Transmembrane helix</keyword>
<feature type="transmembrane region" description="Helical" evidence="6">
    <location>
        <begin position="121"/>
        <end position="139"/>
    </location>
</feature>
<accession>A0ABN0W069</accession>
<evidence type="ECO:0000313" key="8">
    <source>
        <dbReference type="Proteomes" id="UP001501787"/>
    </source>
</evidence>
<feature type="transmembrane region" description="Helical" evidence="6">
    <location>
        <begin position="89"/>
        <end position="109"/>
    </location>
</feature>
<feature type="transmembrane region" description="Helical" evidence="6">
    <location>
        <begin position="254"/>
        <end position="277"/>
    </location>
</feature>
<protein>
    <submittedName>
        <fullName evidence="7">Oligosaccharide flippase family protein</fullName>
    </submittedName>
</protein>
<feature type="transmembrane region" description="Helical" evidence="6">
    <location>
        <begin position="364"/>
        <end position="387"/>
    </location>
</feature>
<feature type="transmembrane region" description="Helical" evidence="6">
    <location>
        <begin position="46"/>
        <end position="68"/>
    </location>
</feature>
<dbReference type="InterPro" id="IPR050833">
    <property type="entry name" value="Poly_Biosynth_Transport"/>
</dbReference>
<keyword evidence="3 6" id="KW-0812">Transmembrane</keyword>
<feature type="transmembrane region" description="Helical" evidence="6">
    <location>
        <begin position="221"/>
        <end position="242"/>
    </location>
</feature>
<dbReference type="EMBL" id="BAAAFR010000005">
    <property type="protein sequence ID" value="GAA0321618.1"/>
    <property type="molecule type" value="Genomic_DNA"/>
</dbReference>
<evidence type="ECO:0000313" key="7">
    <source>
        <dbReference type="EMBL" id="GAA0321618.1"/>
    </source>
</evidence>
<feature type="transmembrane region" description="Helical" evidence="6">
    <location>
        <begin position="393"/>
        <end position="411"/>
    </location>
</feature>
<proteinExistence type="predicted"/>
<evidence type="ECO:0000256" key="4">
    <source>
        <dbReference type="ARBA" id="ARBA00022989"/>
    </source>
</evidence>
<keyword evidence="5 6" id="KW-0472">Membrane</keyword>
<feature type="transmembrane region" description="Helical" evidence="6">
    <location>
        <begin position="298"/>
        <end position="323"/>
    </location>
</feature>
<feature type="transmembrane region" description="Helical" evidence="6">
    <location>
        <begin position="160"/>
        <end position="177"/>
    </location>
</feature>
<comment type="subcellular location">
    <subcellularLocation>
        <location evidence="1">Cell membrane</location>
        <topology evidence="1">Multi-pass membrane protein</topology>
    </subcellularLocation>
</comment>
<keyword evidence="8" id="KW-1185">Reference proteome</keyword>
<evidence type="ECO:0000256" key="1">
    <source>
        <dbReference type="ARBA" id="ARBA00004651"/>
    </source>
</evidence>
<dbReference type="InterPro" id="IPR002797">
    <property type="entry name" value="Polysacc_synth"/>
</dbReference>
<evidence type="ECO:0000256" key="3">
    <source>
        <dbReference type="ARBA" id="ARBA00022692"/>
    </source>
</evidence>
<feature type="transmembrane region" description="Helical" evidence="6">
    <location>
        <begin position="183"/>
        <end position="200"/>
    </location>
</feature>
<dbReference type="Pfam" id="PF01943">
    <property type="entry name" value="Polysacc_synt"/>
    <property type="match status" value="1"/>
</dbReference>
<feature type="transmembrane region" description="Helical" evidence="6">
    <location>
        <begin position="12"/>
        <end position="34"/>
    </location>
</feature>
<dbReference type="RefSeq" id="WP_201505110.1">
    <property type="nucleotide sequence ID" value="NZ_BAAAFR010000005.1"/>
</dbReference>
<name>A0ABN0W069_9GAMM</name>
<reference evidence="7 8" key="1">
    <citation type="journal article" date="2019" name="Int. J. Syst. Evol. Microbiol.">
        <title>The Global Catalogue of Microorganisms (GCM) 10K type strain sequencing project: providing services to taxonomists for standard genome sequencing and annotation.</title>
        <authorList>
            <consortium name="The Broad Institute Genomics Platform"/>
            <consortium name="The Broad Institute Genome Sequencing Center for Infectious Disease"/>
            <person name="Wu L."/>
            <person name="Ma J."/>
        </authorList>
    </citation>
    <scope>NUCLEOTIDE SEQUENCE [LARGE SCALE GENOMIC DNA]</scope>
    <source>
        <strain evidence="7 8">JCM 16343</strain>
    </source>
</reference>
<organism evidence="7 8">
    <name type="scientific">Psychrobacter aestuarii</name>
    <dbReference type="NCBI Taxonomy" id="556327"/>
    <lineage>
        <taxon>Bacteria</taxon>
        <taxon>Pseudomonadati</taxon>
        <taxon>Pseudomonadota</taxon>
        <taxon>Gammaproteobacteria</taxon>
        <taxon>Moraxellales</taxon>
        <taxon>Moraxellaceae</taxon>
        <taxon>Psychrobacter</taxon>
    </lineage>
</organism>
<gene>
    <name evidence="7" type="ORF">GCM10009129_19300</name>
</gene>
<dbReference type="PANTHER" id="PTHR30250">
    <property type="entry name" value="PST FAMILY PREDICTED COLANIC ACID TRANSPORTER"/>
    <property type="match status" value="1"/>
</dbReference>
<keyword evidence="2" id="KW-1003">Cell membrane</keyword>
<evidence type="ECO:0000256" key="5">
    <source>
        <dbReference type="ARBA" id="ARBA00023136"/>
    </source>
</evidence>
<sequence>MGIIKKNSFVSGAGVYLFSNILNGVIPFLLLPVLTRYLNPTQYGEVAMFQTLLGALSAFVGVTFVGAAGRKYYDGDVSHDDLAQFIGSCLQLILGFSLVIFLLFAPFYEQIASWVGVQPKYVLWAVPVATCAVIIRIRLGQWQVQKQSIKYGILQISQSLMNVLLSLSFVVVLLQGASGRIDAQIVTHLVFLVVAIVLLKKDKLLSILRIRKDYLIEALRFGVPLIPHTAGAFLLVSVDRFVINKELGLDSAGIYMVAVQITSAIGVVFDAINKAYVPWLFEKLKNDNIEEKKQIVKFTYIWFFLIFLGAAIAFIIGPILVTLVAGEEYARAGEVFGWLALGQGFQGMYLMITNYIFYSKKTGLLSAASIGSGVLNLGLLIIFVRFFGLEGAAIAFATSMCIRFLLTWWIANKRHPMPWFNFI</sequence>
<evidence type="ECO:0000256" key="2">
    <source>
        <dbReference type="ARBA" id="ARBA00022475"/>
    </source>
</evidence>